<name>A0A6G1JFC7_9PLEO</name>
<evidence type="ECO:0008006" key="3">
    <source>
        <dbReference type="Google" id="ProtNLM"/>
    </source>
</evidence>
<dbReference type="Proteomes" id="UP000799291">
    <property type="component" value="Unassembled WGS sequence"/>
</dbReference>
<organism evidence="1 2">
    <name type="scientific">Lentithecium fluviatile CBS 122367</name>
    <dbReference type="NCBI Taxonomy" id="1168545"/>
    <lineage>
        <taxon>Eukaryota</taxon>
        <taxon>Fungi</taxon>
        <taxon>Dikarya</taxon>
        <taxon>Ascomycota</taxon>
        <taxon>Pezizomycotina</taxon>
        <taxon>Dothideomycetes</taxon>
        <taxon>Pleosporomycetidae</taxon>
        <taxon>Pleosporales</taxon>
        <taxon>Massarineae</taxon>
        <taxon>Lentitheciaceae</taxon>
        <taxon>Lentithecium</taxon>
    </lineage>
</organism>
<dbReference type="OrthoDB" id="20872at2759"/>
<feature type="non-terminal residue" evidence="1">
    <location>
        <position position="1"/>
    </location>
</feature>
<proteinExistence type="predicted"/>
<dbReference type="PANTHER" id="PTHR35391:SF7">
    <property type="entry name" value="C2H2-TYPE DOMAIN-CONTAINING PROTEIN"/>
    <property type="match status" value="1"/>
</dbReference>
<protein>
    <recommendedName>
        <fullName evidence="3">C2H2-type domain-containing protein</fullName>
    </recommendedName>
</protein>
<accession>A0A6G1JFC7</accession>
<dbReference type="EMBL" id="MU005573">
    <property type="protein sequence ID" value="KAF2688930.1"/>
    <property type="molecule type" value="Genomic_DNA"/>
</dbReference>
<keyword evidence="2" id="KW-1185">Reference proteome</keyword>
<reference evidence="1" key="1">
    <citation type="journal article" date="2020" name="Stud. Mycol.">
        <title>101 Dothideomycetes genomes: a test case for predicting lifestyles and emergence of pathogens.</title>
        <authorList>
            <person name="Haridas S."/>
            <person name="Albert R."/>
            <person name="Binder M."/>
            <person name="Bloem J."/>
            <person name="Labutti K."/>
            <person name="Salamov A."/>
            <person name="Andreopoulos B."/>
            <person name="Baker S."/>
            <person name="Barry K."/>
            <person name="Bills G."/>
            <person name="Bluhm B."/>
            <person name="Cannon C."/>
            <person name="Castanera R."/>
            <person name="Culley D."/>
            <person name="Daum C."/>
            <person name="Ezra D."/>
            <person name="Gonzalez J."/>
            <person name="Henrissat B."/>
            <person name="Kuo A."/>
            <person name="Liang C."/>
            <person name="Lipzen A."/>
            <person name="Lutzoni F."/>
            <person name="Magnuson J."/>
            <person name="Mondo S."/>
            <person name="Nolan M."/>
            <person name="Ohm R."/>
            <person name="Pangilinan J."/>
            <person name="Park H.-J."/>
            <person name="Ramirez L."/>
            <person name="Alfaro M."/>
            <person name="Sun H."/>
            <person name="Tritt A."/>
            <person name="Yoshinaga Y."/>
            <person name="Zwiers L.-H."/>
            <person name="Turgeon B."/>
            <person name="Goodwin S."/>
            <person name="Spatafora J."/>
            <person name="Crous P."/>
            <person name="Grigoriev I."/>
        </authorList>
    </citation>
    <scope>NUCLEOTIDE SEQUENCE</scope>
    <source>
        <strain evidence="1">CBS 122367</strain>
    </source>
</reference>
<gene>
    <name evidence="1" type="ORF">K458DRAFT_293521</name>
</gene>
<dbReference type="PANTHER" id="PTHR35391">
    <property type="entry name" value="C2H2-TYPE DOMAIN-CONTAINING PROTEIN-RELATED"/>
    <property type="match status" value="1"/>
</dbReference>
<evidence type="ECO:0000313" key="2">
    <source>
        <dbReference type="Proteomes" id="UP000799291"/>
    </source>
</evidence>
<sequence>RKHVLCDIQPYVCTFGECDLFDHFFKSREEWFRHEAQHHRAKWFCNSNNHPTFDAEPGLLAHMEGKHA</sequence>
<dbReference type="AlphaFoldDB" id="A0A6G1JFC7"/>
<evidence type="ECO:0000313" key="1">
    <source>
        <dbReference type="EMBL" id="KAF2688930.1"/>
    </source>
</evidence>